<keyword evidence="2" id="KW-1185">Reference proteome</keyword>
<name>A0A1T0AX77_9PAST</name>
<organism evidence="1 2">
    <name type="scientific">[Haemophilus] felis</name>
    <dbReference type="NCBI Taxonomy" id="123822"/>
    <lineage>
        <taxon>Bacteria</taxon>
        <taxon>Pseudomonadati</taxon>
        <taxon>Pseudomonadota</taxon>
        <taxon>Gammaproteobacteria</taxon>
        <taxon>Pasteurellales</taxon>
        <taxon>Pasteurellaceae</taxon>
    </lineage>
</organism>
<accession>A0A1T0AX77</accession>
<reference evidence="1 2" key="1">
    <citation type="submission" date="2017-02" db="EMBL/GenBank/DDBJ databases">
        <title>Draft genome sequence of Haemophilus felis CCUG 31170 type strain.</title>
        <authorList>
            <person name="Engstrom-Jakobsson H."/>
            <person name="Salva-Serra F."/>
            <person name="Thorell K."/>
            <person name="Gonzales-Siles L."/>
            <person name="Karlsson R."/>
            <person name="Boulund F."/>
            <person name="Engstrand L."/>
            <person name="Kristiansson E."/>
            <person name="Moore E."/>
        </authorList>
    </citation>
    <scope>NUCLEOTIDE SEQUENCE [LARGE SCALE GENOMIC DNA]</scope>
    <source>
        <strain evidence="1 2">CCUG 31170</strain>
    </source>
</reference>
<dbReference type="EMBL" id="MUYB01000039">
    <property type="protein sequence ID" value="OOS02169.1"/>
    <property type="molecule type" value="Genomic_DNA"/>
</dbReference>
<evidence type="ECO:0000313" key="1">
    <source>
        <dbReference type="EMBL" id="OOS02169.1"/>
    </source>
</evidence>
<dbReference type="Proteomes" id="UP000190023">
    <property type="component" value="Unassembled WGS sequence"/>
</dbReference>
<dbReference type="OrthoDB" id="9980742at2"/>
<gene>
    <name evidence="1" type="ORF">B0188_08930</name>
</gene>
<proteinExistence type="predicted"/>
<dbReference type="STRING" id="123822.B0188_08930"/>
<comment type="caution">
    <text evidence="1">The sequence shown here is derived from an EMBL/GenBank/DDBJ whole genome shotgun (WGS) entry which is preliminary data.</text>
</comment>
<protein>
    <submittedName>
        <fullName evidence="1">Uncharacterized protein</fullName>
    </submittedName>
</protein>
<sequence length="77" mass="8912">MIGYSVGKILQTSLEKKINYDLTFLKYNPKPLSKDVPYIYHYRRSIVPEVWGNSVGEVFNRGVQIQYESLNKGGKNE</sequence>
<evidence type="ECO:0000313" key="2">
    <source>
        <dbReference type="Proteomes" id="UP000190023"/>
    </source>
</evidence>
<dbReference type="AlphaFoldDB" id="A0A1T0AX77"/>